<keyword evidence="2" id="KW-1185">Reference proteome</keyword>
<organism evidence="1 2">
    <name type="scientific">Pedobacter africanus</name>
    <dbReference type="NCBI Taxonomy" id="151894"/>
    <lineage>
        <taxon>Bacteria</taxon>
        <taxon>Pseudomonadati</taxon>
        <taxon>Bacteroidota</taxon>
        <taxon>Sphingobacteriia</taxon>
        <taxon>Sphingobacteriales</taxon>
        <taxon>Sphingobacteriaceae</taxon>
        <taxon>Pedobacter</taxon>
    </lineage>
</organism>
<name>A0ACC6KW11_9SPHI</name>
<sequence length="185" mass="21212">MNKAERYAKEYLQQELREIEISERNNELPQLSLYEKAVIYKYSEDGYEGVNELLRTSKGKNITSLGTAVDYCLAKLDNFRGLVYRCVELTPFELKQYIHAHDSGKPIKEFAFISTSKSRLIAMGYNKNTLFVILSKTGKEIEKIAKFGIHNPSNEKEVLFKAGRSFNVVGITKEGKQTLITMREI</sequence>
<gene>
    <name evidence="1" type="ORF">J2X78_001897</name>
</gene>
<evidence type="ECO:0000313" key="2">
    <source>
        <dbReference type="Proteomes" id="UP001246858"/>
    </source>
</evidence>
<evidence type="ECO:0000313" key="1">
    <source>
        <dbReference type="EMBL" id="MDR6783345.1"/>
    </source>
</evidence>
<dbReference type="EMBL" id="JAVDTF010000001">
    <property type="protein sequence ID" value="MDR6783345.1"/>
    <property type="molecule type" value="Genomic_DNA"/>
</dbReference>
<dbReference type="Proteomes" id="UP001246858">
    <property type="component" value="Unassembled WGS sequence"/>
</dbReference>
<comment type="caution">
    <text evidence="1">The sequence shown here is derived from an EMBL/GenBank/DDBJ whole genome shotgun (WGS) entry which is preliminary data.</text>
</comment>
<accession>A0ACC6KW11</accession>
<protein>
    <submittedName>
        <fullName evidence="1">Uncharacterized protein</fullName>
    </submittedName>
</protein>
<reference evidence="1" key="1">
    <citation type="submission" date="2023-07" db="EMBL/GenBank/DDBJ databases">
        <title>Sorghum-associated microbial communities from plants grown in Nebraska, USA.</title>
        <authorList>
            <person name="Schachtman D."/>
        </authorList>
    </citation>
    <scope>NUCLEOTIDE SEQUENCE</scope>
    <source>
        <strain evidence="1">2697</strain>
    </source>
</reference>
<proteinExistence type="predicted"/>